<dbReference type="InterPro" id="IPR012796">
    <property type="entry name" value="Lysidine-tRNA-synth_C"/>
</dbReference>
<comment type="similarity">
    <text evidence="8">Belongs to the tRNA(Ile)-lysidine synthase family.</text>
</comment>
<comment type="caution">
    <text evidence="8">Lacks conserved residue(s) required for the propagation of feature annotation.</text>
</comment>
<dbReference type="Pfam" id="PF11734">
    <property type="entry name" value="TilS_C"/>
    <property type="match status" value="1"/>
</dbReference>
<dbReference type="SUPFAM" id="SSF52402">
    <property type="entry name" value="Adenine nucleotide alpha hydrolases-like"/>
    <property type="match status" value="1"/>
</dbReference>
<evidence type="ECO:0000256" key="6">
    <source>
        <dbReference type="ARBA" id="ARBA00022840"/>
    </source>
</evidence>
<keyword evidence="5" id="KW-0547">Nucleotide-binding</keyword>
<evidence type="ECO:0000313" key="10">
    <source>
        <dbReference type="EMBL" id="GGA95306.1"/>
    </source>
</evidence>
<evidence type="ECO:0000256" key="8">
    <source>
        <dbReference type="HAMAP-Rule" id="MF_01161"/>
    </source>
</evidence>
<dbReference type="PANTHER" id="PTHR43033:SF1">
    <property type="entry name" value="TRNA(ILE)-LYSIDINE SYNTHASE-RELATED"/>
    <property type="match status" value="1"/>
</dbReference>
<gene>
    <name evidence="8 10" type="primary">tilS</name>
    <name evidence="10" type="ORF">GCM10007183_19350</name>
</gene>
<dbReference type="InterPro" id="IPR014729">
    <property type="entry name" value="Rossmann-like_a/b/a_fold"/>
</dbReference>
<comment type="catalytic activity">
    <reaction evidence="7 8">
        <text>cytidine(34) in tRNA(Ile2) + L-lysine + ATP = lysidine(34) in tRNA(Ile2) + AMP + diphosphate + H(+)</text>
        <dbReference type="Rhea" id="RHEA:43744"/>
        <dbReference type="Rhea" id="RHEA-COMP:10625"/>
        <dbReference type="Rhea" id="RHEA-COMP:10670"/>
        <dbReference type="ChEBI" id="CHEBI:15378"/>
        <dbReference type="ChEBI" id="CHEBI:30616"/>
        <dbReference type="ChEBI" id="CHEBI:32551"/>
        <dbReference type="ChEBI" id="CHEBI:33019"/>
        <dbReference type="ChEBI" id="CHEBI:82748"/>
        <dbReference type="ChEBI" id="CHEBI:83665"/>
        <dbReference type="ChEBI" id="CHEBI:456215"/>
        <dbReference type="EC" id="6.3.4.19"/>
    </reaction>
</comment>
<evidence type="ECO:0000256" key="2">
    <source>
        <dbReference type="ARBA" id="ARBA00022490"/>
    </source>
</evidence>
<dbReference type="CDD" id="cd01992">
    <property type="entry name" value="TilS_N"/>
    <property type="match status" value="1"/>
</dbReference>
<dbReference type="HAMAP" id="MF_01161">
    <property type="entry name" value="tRNA_Ile_lys_synt"/>
    <property type="match status" value="1"/>
</dbReference>
<keyword evidence="6" id="KW-0067">ATP-binding</keyword>
<dbReference type="InterPro" id="IPR012795">
    <property type="entry name" value="tRNA_Ile_lys_synt_N"/>
</dbReference>
<feature type="domain" description="Lysidine-tRNA(Ile) synthetase C-terminal" evidence="9">
    <location>
        <begin position="354"/>
        <end position="422"/>
    </location>
</feature>
<dbReference type="EC" id="6.3.4.19" evidence="8"/>
<dbReference type="InterPro" id="IPR011063">
    <property type="entry name" value="TilS/TtcA_N"/>
</dbReference>
<evidence type="ECO:0000256" key="1">
    <source>
        <dbReference type="ARBA" id="ARBA00004496"/>
    </source>
</evidence>
<evidence type="ECO:0000256" key="3">
    <source>
        <dbReference type="ARBA" id="ARBA00022598"/>
    </source>
</evidence>
<dbReference type="EMBL" id="BMCB01000014">
    <property type="protein sequence ID" value="GGA95306.1"/>
    <property type="molecule type" value="Genomic_DNA"/>
</dbReference>
<keyword evidence="2 8" id="KW-0963">Cytoplasm</keyword>
<evidence type="ECO:0000256" key="7">
    <source>
        <dbReference type="ARBA" id="ARBA00048539"/>
    </source>
</evidence>
<evidence type="ECO:0000256" key="5">
    <source>
        <dbReference type="ARBA" id="ARBA00022741"/>
    </source>
</evidence>
<accession>A0ABQ1HWR3</accession>
<dbReference type="Proteomes" id="UP000652995">
    <property type="component" value="Unassembled WGS sequence"/>
</dbReference>
<protein>
    <recommendedName>
        <fullName evidence="8">tRNA(Ile)-lysidine synthase</fullName>
        <ecNumber evidence="8">6.3.4.19</ecNumber>
    </recommendedName>
    <alternativeName>
        <fullName evidence="8">tRNA(Ile)-2-lysyl-cytidine synthase</fullName>
    </alternativeName>
    <alternativeName>
        <fullName evidence="8">tRNA(Ile)-lysidine synthetase</fullName>
    </alternativeName>
</protein>
<name>A0ABQ1HWR3_9STAP</name>
<dbReference type="SUPFAM" id="SSF56037">
    <property type="entry name" value="PheT/TilS domain"/>
    <property type="match status" value="1"/>
</dbReference>
<keyword evidence="4 8" id="KW-0819">tRNA processing</keyword>
<dbReference type="NCBIfam" id="TIGR02432">
    <property type="entry name" value="lysidine_TilS_N"/>
    <property type="match status" value="1"/>
</dbReference>
<evidence type="ECO:0000259" key="9">
    <source>
        <dbReference type="SMART" id="SM00977"/>
    </source>
</evidence>
<dbReference type="Pfam" id="PF01171">
    <property type="entry name" value="ATP_bind_3"/>
    <property type="match status" value="1"/>
</dbReference>
<sequence>MMKPCWRTTDHIVIAVSTGIDSMVLLHQLLTQYADTYDQLTCLHVHHGLREASDNEAQFLQTYCQERNIPLHIHHLDLTSIAEAGRSIQNEARRLRYTWFDKMMYNLQADCLLTAHHQGDQLETIFYRIFTGRVDRGPLGIQTCESRGLYRLIRPLLTTTKEQIRTYQQQHTVPYFEDESNTSNAYVRNDIRNRLLPDIEQNPQLQGQQLLKLMDVHAEALTLFKQRAQQFIEQEVRQKHGNQWYIPRKPFNQLSPHVKMKVLDIMLAHFESVVTVSERTYQDWFVKICSDVAQSTLMHTNKWHVDIVYDKLVIAPAMKETIPTQQVVTMAGIYRFGAYRIEIAEHVFRSHEMLHIRTRQTGDRIMLANGQHKKVTRLMIDHKVPQGERLHMPIISTANGDILAVGTCYHHMTYEQYIHIQYLGDDINEK</sequence>
<keyword evidence="11" id="KW-1185">Reference proteome</keyword>
<comment type="function">
    <text evidence="8">Ligates lysine onto the cytidine present at position 34 of the AUA codon-specific tRNA(Ile) that contains the anticodon CAU, in an ATP-dependent manner. Cytidine is converted to lysidine, thus changing the amino acid specificity of the tRNA from methionine to isoleucine.</text>
</comment>
<comment type="caution">
    <text evidence="10">The sequence shown here is derived from an EMBL/GenBank/DDBJ whole genome shotgun (WGS) entry which is preliminary data.</text>
</comment>
<organism evidence="10 11">
    <name type="scientific">Staphylococcus muscae</name>
    <dbReference type="NCBI Taxonomy" id="1294"/>
    <lineage>
        <taxon>Bacteria</taxon>
        <taxon>Bacillati</taxon>
        <taxon>Bacillota</taxon>
        <taxon>Bacilli</taxon>
        <taxon>Bacillales</taxon>
        <taxon>Staphylococcaceae</taxon>
        <taxon>Staphylococcus</taxon>
    </lineage>
</organism>
<proteinExistence type="inferred from homology"/>
<comment type="subcellular location">
    <subcellularLocation>
        <location evidence="1 8">Cytoplasm</location>
    </subcellularLocation>
</comment>
<dbReference type="PANTHER" id="PTHR43033">
    <property type="entry name" value="TRNA(ILE)-LYSIDINE SYNTHASE-RELATED"/>
    <property type="match status" value="1"/>
</dbReference>
<evidence type="ECO:0000256" key="4">
    <source>
        <dbReference type="ARBA" id="ARBA00022694"/>
    </source>
</evidence>
<evidence type="ECO:0000313" key="11">
    <source>
        <dbReference type="Proteomes" id="UP000652995"/>
    </source>
</evidence>
<reference evidence="11" key="1">
    <citation type="journal article" date="2019" name="Int. J. Syst. Evol. Microbiol.">
        <title>The Global Catalogue of Microorganisms (GCM) 10K type strain sequencing project: providing services to taxonomists for standard genome sequencing and annotation.</title>
        <authorList>
            <consortium name="The Broad Institute Genomics Platform"/>
            <consortium name="The Broad Institute Genome Sequencing Center for Infectious Disease"/>
            <person name="Wu L."/>
            <person name="Ma J."/>
        </authorList>
    </citation>
    <scope>NUCLEOTIDE SEQUENCE [LARGE SCALE GENOMIC DNA]</scope>
    <source>
        <strain evidence="11">CCM 4175</strain>
    </source>
</reference>
<dbReference type="SMART" id="SM00977">
    <property type="entry name" value="TilS_C"/>
    <property type="match status" value="1"/>
</dbReference>
<keyword evidence="3 8" id="KW-0436">Ligase</keyword>
<dbReference type="Gene3D" id="3.40.50.620">
    <property type="entry name" value="HUPs"/>
    <property type="match status" value="1"/>
</dbReference>
<dbReference type="NCBIfam" id="TIGR02433">
    <property type="entry name" value="lysidine_TilS_C"/>
    <property type="match status" value="1"/>
</dbReference>
<dbReference type="InterPro" id="IPR012094">
    <property type="entry name" value="tRNA_Ile_lys_synt"/>
</dbReference>